<dbReference type="SUPFAM" id="SSF51735">
    <property type="entry name" value="NAD(P)-binding Rossmann-fold domains"/>
    <property type="match status" value="1"/>
</dbReference>
<dbReference type="EMBL" id="MDTU01000008">
    <property type="protein sequence ID" value="ODN41031.1"/>
    <property type="molecule type" value="Genomic_DNA"/>
</dbReference>
<keyword evidence="5" id="KW-1185">Reference proteome</keyword>
<evidence type="ECO:0000313" key="5">
    <source>
        <dbReference type="Proteomes" id="UP000094329"/>
    </source>
</evidence>
<dbReference type="PRINTS" id="PR00081">
    <property type="entry name" value="GDHRDH"/>
</dbReference>
<dbReference type="InterPro" id="IPR020904">
    <property type="entry name" value="Sc_DH/Rdtase_CS"/>
</dbReference>
<evidence type="ECO:0000313" key="4">
    <source>
        <dbReference type="EMBL" id="ODN41031.1"/>
    </source>
</evidence>
<comment type="similarity">
    <text evidence="1 3">Belongs to the short-chain dehydrogenases/reductases (SDR) family.</text>
</comment>
<evidence type="ECO:0000256" key="3">
    <source>
        <dbReference type="RuleBase" id="RU000363"/>
    </source>
</evidence>
<sequence length="252" mass="26858">MSISLQGKTALITGASSGIGEAVAVALAELGANLILVARRLDRLNELADRISTGHSVNVTVIQLDIRDSSTVSSLLSNLPSPVDILVNNAGLALDSLKIQDGITVSWDTMIDTNLKGLLYVTNTLLPVMVDRGIGHVVNIGSIAGHDHYPVGNVYSATKHAVKALTQSMRIDLLGTGVRATEISPGATHTEFSEVRWKDKEKADKYYKSIKPLAPSDVADAVVYAVTRPLHVDVAQMVIYPSIQASCNHAIK</sequence>
<proteinExistence type="inferred from homology"/>
<accession>A0ABX3A001</accession>
<keyword evidence="2" id="KW-0560">Oxidoreductase</keyword>
<dbReference type="PANTHER" id="PTHR42901:SF1">
    <property type="entry name" value="ALCOHOL DEHYDROGENASE"/>
    <property type="match status" value="1"/>
</dbReference>
<dbReference type="Pfam" id="PF00106">
    <property type="entry name" value="adh_short"/>
    <property type="match status" value="1"/>
</dbReference>
<dbReference type="PANTHER" id="PTHR42901">
    <property type="entry name" value="ALCOHOL DEHYDROGENASE"/>
    <property type="match status" value="1"/>
</dbReference>
<evidence type="ECO:0000256" key="2">
    <source>
        <dbReference type="ARBA" id="ARBA00023002"/>
    </source>
</evidence>
<organism evidence="4 5">
    <name type="scientific">Piscirickettsia litoralis</name>
    <dbReference type="NCBI Taxonomy" id="1891921"/>
    <lineage>
        <taxon>Bacteria</taxon>
        <taxon>Pseudomonadati</taxon>
        <taxon>Pseudomonadota</taxon>
        <taxon>Gammaproteobacteria</taxon>
        <taxon>Thiotrichales</taxon>
        <taxon>Piscirickettsiaceae</taxon>
        <taxon>Piscirickettsia</taxon>
    </lineage>
</organism>
<dbReference type="InterPro" id="IPR002347">
    <property type="entry name" value="SDR_fam"/>
</dbReference>
<name>A0ABX3A001_9GAMM</name>
<dbReference type="InterPro" id="IPR036291">
    <property type="entry name" value="NAD(P)-bd_dom_sf"/>
</dbReference>
<dbReference type="RefSeq" id="WP_069314543.1">
    <property type="nucleotide sequence ID" value="NZ_MDTU01000008.1"/>
</dbReference>
<dbReference type="PROSITE" id="PS00061">
    <property type="entry name" value="ADH_SHORT"/>
    <property type="match status" value="1"/>
</dbReference>
<dbReference type="PRINTS" id="PR00080">
    <property type="entry name" value="SDRFAMILY"/>
</dbReference>
<gene>
    <name evidence="4" type="ORF">BGC07_18545</name>
</gene>
<comment type="caution">
    <text evidence="4">The sequence shown here is derived from an EMBL/GenBank/DDBJ whole genome shotgun (WGS) entry which is preliminary data.</text>
</comment>
<dbReference type="Gene3D" id="3.40.50.720">
    <property type="entry name" value="NAD(P)-binding Rossmann-like Domain"/>
    <property type="match status" value="1"/>
</dbReference>
<reference evidence="4 5" key="1">
    <citation type="submission" date="2016-08" db="EMBL/GenBank/DDBJ databases">
        <title>Draft genome sequence of Candidatus Piscirickettsia litoralis, from seawater.</title>
        <authorList>
            <person name="Wan X."/>
            <person name="Lee A.J."/>
            <person name="Hou S."/>
            <person name="Donachie S.P."/>
        </authorList>
    </citation>
    <scope>NUCLEOTIDE SEQUENCE [LARGE SCALE GENOMIC DNA]</scope>
    <source>
        <strain evidence="4 5">Y2</strain>
    </source>
</reference>
<dbReference type="Proteomes" id="UP000094329">
    <property type="component" value="Unassembled WGS sequence"/>
</dbReference>
<evidence type="ECO:0000256" key="1">
    <source>
        <dbReference type="ARBA" id="ARBA00006484"/>
    </source>
</evidence>
<protein>
    <submittedName>
        <fullName evidence="4">NAD(P)-dependent oxidoreductase</fullName>
    </submittedName>
</protein>